<sequence>MKPTKVRLNLSVMRTDVFILLLFFFAIVRGGGPVKESKQLKGYDRSDQGYPNRLSRCNVYQGQRNCLHLSGGWHFNRFYGLCFMNDLTHCGAGLNHFTSCNACMTHCSVSVCAEKIFPADSWEPPAILGGI</sequence>
<dbReference type="InterPro" id="IPR036880">
    <property type="entry name" value="Kunitz_BPTI_sf"/>
</dbReference>
<accession>A0A224Y8Y5</accession>
<organism evidence="1">
    <name type="scientific">Rhipicephalus zambeziensis</name>
    <dbReference type="NCBI Taxonomy" id="60191"/>
    <lineage>
        <taxon>Eukaryota</taxon>
        <taxon>Metazoa</taxon>
        <taxon>Ecdysozoa</taxon>
        <taxon>Arthropoda</taxon>
        <taxon>Chelicerata</taxon>
        <taxon>Arachnida</taxon>
        <taxon>Acari</taxon>
        <taxon>Parasitiformes</taxon>
        <taxon>Ixodida</taxon>
        <taxon>Ixodoidea</taxon>
        <taxon>Ixodidae</taxon>
        <taxon>Rhipicephalinae</taxon>
        <taxon>Rhipicephalus</taxon>
        <taxon>Rhipicephalus</taxon>
    </lineage>
</organism>
<proteinExistence type="predicted"/>
<dbReference type="GO" id="GO:0004867">
    <property type="term" value="F:serine-type endopeptidase inhibitor activity"/>
    <property type="evidence" value="ECO:0007669"/>
    <property type="project" value="InterPro"/>
</dbReference>
<evidence type="ECO:0000313" key="1">
    <source>
        <dbReference type="EMBL" id="MAA12029.1"/>
    </source>
</evidence>
<dbReference type="SUPFAM" id="SSF57362">
    <property type="entry name" value="BPTI-like"/>
    <property type="match status" value="1"/>
</dbReference>
<reference evidence="1" key="1">
    <citation type="journal article" date="2017" name="Parasit. Vectors">
        <title>Sialotranscriptomics of Rhipicephalus zambeziensis reveals intricate expression profiles of secretory proteins and suggests tight temporal transcriptional regulation during blood-feeding.</title>
        <authorList>
            <person name="de Castro M.H."/>
            <person name="de Klerk D."/>
            <person name="Pienaar R."/>
            <person name="Rees D.J.G."/>
            <person name="Mans B.J."/>
        </authorList>
    </citation>
    <scope>NUCLEOTIDE SEQUENCE</scope>
    <source>
        <tissue evidence="1">Salivary glands</tissue>
    </source>
</reference>
<protein>
    <submittedName>
        <fullName evidence="1">Der and 72 secreted protein</fullName>
    </submittedName>
</protein>
<dbReference type="EMBL" id="GFPF01000883">
    <property type="protein sequence ID" value="MAA12029.1"/>
    <property type="molecule type" value="Transcribed_RNA"/>
</dbReference>
<dbReference type="AlphaFoldDB" id="A0A224Y8Y5"/>
<name>A0A224Y8Y5_9ACAR</name>